<gene>
    <name evidence="1" type="ORF">JTE90_006658</name>
</gene>
<comment type="caution">
    <text evidence="1">The sequence shown here is derived from an EMBL/GenBank/DDBJ whole genome shotgun (WGS) entry which is preliminary data.</text>
</comment>
<dbReference type="AlphaFoldDB" id="A0AAV6TSJ5"/>
<dbReference type="Proteomes" id="UP000827092">
    <property type="component" value="Unassembled WGS sequence"/>
</dbReference>
<proteinExistence type="predicted"/>
<protein>
    <submittedName>
        <fullName evidence="1">Uncharacterized protein</fullName>
    </submittedName>
</protein>
<evidence type="ECO:0000313" key="1">
    <source>
        <dbReference type="EMBL" id="KAG8174429.1"/>
    </source>
</evidence>
<dbReference type="EMBL" id="JAFNEN010001222">
    <property type="protein sequence ID" value="KAG8174429.1"/>
    <property type="molecule type" value="Genomic_DNA"/>
</dbReference>
<name>A0AAV6TSJ5_9ARAC</name>
<reference evidence="1 2" key="1">
    <citation type="journal article" date="2022" name="Nat. Ecol. Evol.">
        <title>A masculinizing supergene underlies an exaggerated male reproductive morph in a spider.</title>
        <authorList>
            <person name="Hendrickx F."/>
            <person name="De Corte Z."/>
            <person name="Sonet G."/>
            <person name="Van Belleghem S.M."/>
            <person name="Kostlbacher S."/>
            <person name="Vangestel C."/>
        </authorList>
    </citation>
    <scope>NUCLEOTIDE SEQUENCE [LARGE SCALE GENOMIC DNA]</scope>
    <source>
        <strain evidence="1">W744_W776</strain>
    </source>
</reference>
<accession>A0AAV6TSJ5</accession>
<keyword evidence="2" id="KW-1185">Reference proteome</keyword>
<sequence>MLLSSSPSQTANNAPTNCKTSIKRFDSFTETRSCCTTTKADTVYNDDVRVSGEMKDNHKVDKCVEVTECKEPTPLVNSIIHSSGLNKIDDCGEPNGKYVTVREDYLKGVVAVAYEYKSFRNFLHVTIRNFPAMQSVKDIQDSLDKDEKQYEENKYSVNNTSAPLSTIHFGEGRTELQLQQQEKDHATERLLDNTNEPLTIFSFG</sequence>
<evidence type="ECO:0000313" key="2">
    <source>
        <dbReference type="Proteomes" id="UP000827092"/>
    </source>
</evidence>
<organism evidence="1 2">
    <name type="scientific">Oedothorax gibbosus</name>
    <dbReference type="NCBI Taxonomy" id="931172"/>
    <lineage>
        <taxon>Eukaryota</taxon>
        <taxon>Metazoa</taxon>
        <taxon>Ecdysozoa</taxon>
        <taxon>Arthropoda</taxon>
        <taxon>Chelicerata</taxon>
        <taxon>Arachnida</taxon>
        <taxon>Araneae</taxon>
        <taxon>Araneomorphae</taxon>
        <taxon>Entelegynae</taxon>
        <taxon>Araneoidea</taxon>
        <taxon>Linyphiidae</taxon>
        <taxon>Erigoninae</taxon>
        <taxon>Oedothorax</taxon>
    </lineage>
</organism>